<evidence type="ECO:0000256" key="3">
    <source>
        <dbReference type="ARBA" id="ARBA00023242"/>
    </source>
</evidence>
<comment type="subcellular location">
    <subcellularLocation>
        <location evidence="1">Nucleus</location>
    </subcellularLocation>
</comment>
<evidence type="ECO:0000256" key="2">
    <source>
        <dbReference type="ARBA" id="ARBA00010979"/>
    </source>
</evidence>
<dbReference type="InterPro" id="IPR018972">
    <property type="entry name" value="Sas10_C_dom"/>
</dbReference>
<dbReference type="Proteomes" id="UP000268093">
    <property type="component" value="Unassembled WGS sequence"/>
</dbReference>
<dbReference type="GO" id="GO:0000462">
    <property type="term" value="P:maturation of SSU-rRNA from tricistronic rRNA transcript (SSU-rRNA, 5.8S rRNA, LSU-rRNA)"/>
    <property type="evidence" value="ECO:0007669"/>
    <property type="project" value="TreeGrafter"/>
</dbReference>
<evidence type="ECO:0000259" key="5">
    <source>
        <dbReference type="Pfam" id="PF09368"/>
    </source>
</evidence>
<evidence type="ECO:0000256" key="4">
    <source>
        <dbReference type="SAM" id="MobiDB-lite"/>
    </source>
</evidence>
<feature type="compositionally biased region" description="Basic and acidic residues" evidence="4">
    <location>
        <begin position="565"/>
        <end position="581"/>
    </location>
</feature>
<feature type="region of interest" description="Disordered" evidence="4">
    <location>
        <begin position="1"/>
        <end position="32"/>
    </location>
</feature>
<reference evidence="6 7" key="1">
    <citation type="journal article" date="2018" name="New Phytol.">
        <title>Phylogenomics of Endogonaceae and evolution of mycorrhizas within Mucoromycota.</title>
        <authorList>
            <person name="Chang Y."/>
            <person name="Desiro A."/>
            <person name="Na H."/>
            <person name="Sandor L."/>
            <person name="Lipzen A."/>
            <person name="Clum A."/>
            <person name="Barry K."/>
            <person name="Grigoriev I.V."/>
            <person name="Martin F.M."/>
            <person name="Stajich J.E."/>
            <person name="Smith M.E."/>
            <person name="Bonito G."/>
            <person name="Spatafora J.W."/>
        </authorList>
    </citation>
    <scope>NUCLEOTIDE SEQUENCE [LARGE SCALE GENOMIC DNA]</scope>
    <source>
        <strain evidence="6 7">GMNB39</strain>
    </source>
</reference>
<keyword evidence="7" id="KW-1185">Reference proteome</keyword>
<feature type="region of interest" description="Disordered" evidence="4">
    <location>
        <begin position="531"/>
        <end position="587"/>
    </location>
</feature>
<dbReference type="OrthoDB" id="1924577at2759"/>
<feature type="compositionally biased region" description="Acidic residues" evidence="4">
    <location>
        <begin position="70"/>
        <end position="81"/>
    </location>
</feature>
<organism evidence="6 7">
    <name type="scientific">Jimgerdemannia flammicorona</name>
    <dbReference type="NCBI Taxonomy" id="994334"/>
    <lineage>
        <taxon>Eukaryota</taxon>
        <taxon>Fungi</taxon>
        <taxon>Fungi incertae sedis</taxon>
        <taxon>Mucoromycota</taxon>
        <taxon>Mucoromycotina</taxon>
        <taxon>Endogonomycetes</taxon>
        <taxon>Endogonales</taxon>
        <taxon>Endogonaceae</taxon>
        <taxon>Jimgerdemannia</taxon>
    </lineage>
</organism>
<keyword evidence="3" id="KW-0539">Nucleus</keyword>
<sequence>MARKKRTVFRDAKQQAKPQGDGSDDDYISGGNVKAIDTWEDVEHDDEDEFHEARGKILLSYDNSNNAHDSDDDLLSEEEVFGLDGTAASDEDEDEDDQGALGDDDGDDDADRPDANGAWSHHLATQSWGRTKKSYYDADQFSDLDEAREEEAEAIRLQKKRVQGMAEEDYLEDVAAWKGGVSLEKDDASDRKLIDTVNQDLEGISFVKCAISPFHRFQPFLLLCSLLFFSHMASESPIILPPSHSRNSDLQTERIAKRSAAELPPAEVLKILQNESPELIELLGEFKNSLRVVTEEVEPVLERAKQLDVTQAPELDFLNLKHRLYSGFLKRLVVILIDTTSSNVHPHLKTATATHRTPPQLSHQHLLLPRPKIFQFAAPPRSSRHCGARGITNGARKGGEGGEEGGDACAGEEVCEFIGGRKGKVEGEGGVVGKAMKRRAVPEDDSEDEAWDDEMEEEENFVTPLEQEFKSLKKVANAAKKRKRDDDFGESEVLELVDAEDKVAKKKSLRDYMSKIDQTVAKRQAKYQGDVDIPYKNRAHRDQKKGVAQPLDGAADLDDADWDESDLRAATDGRTQRRMPDGDLDDPEAFYEAIKSSKAAHKQRKLDEYHASKPGLVTDDADDGDKRGVTWQILKNKGLTPHRKKEQRNARVKHRNKYEKKMKKLGSVKRIVKPLTGAYGGEGTGIKIGLSRSVKLG</sequence>
<accession>A0A433D8D4</accession>
<evidence type="ECO:0000313" key="6">
    <source>
        <dbReference type="EMBL" id="RUP46871.1"/>
    </source>
</evidence>
<comment type="similarity">
    <text evidence="2">Belongs to the SAS10 family.</text>
</comment>
<feature type="compositionally biased region" description="Acidic residues" evidence="4">
    <location>
        <begin position="555"/>
        <end position="564"/>
    </location>
</feature>
<dbReference type="PANTHER" id="PTHR13237:SF8">
    <property type="entry name" value="SOMETHING ABOUT SILENCING PROTEIN 10"/>
    <property type="match status" value="1"/>
</dbReference>
<name>A0A433D8D4_9FUNG</name>
<proteinExistence type="inferred from homology"/>
<dbReference type="Pfam" id="PF09368">
    <property type="entry name" value="Sas10"/>
    <property type="match status" value="1"/>
</dbReference>
<feature type="region of interest" description="Disordered" evidence="4">
    <location>
        <begin position="62"/>
        <end position="123"/>
    </location>
</feature>
<gene>
    <name evidence="6" type="ORF">BC936DRAFT_146435</name>
</gene>
<feature type="compositionally biased region" description="Acidic residues" evidence="4">
    <location>
        <begin position="89"/>
        <end position="111"/>
    </location>
</feature>
<feature type="region of interest" description="Disordered" evidence="4">
    <location>
        <begin position="379"/>
        <end position="408"/>
    </location>
</feature>
<comment type="caution">
    <text evidence="6">The sequence shown here is derived from an EMBL/GenBank/DDBJ whole genome shotgun (WGS) entry which is preliminary data.</text>
</comment>
<dbReference type="EMBL" id="RBNI01005273">
    <property type="protein sequence ID" value="RUP46871.1"/>
    <property type="molecule type" value="Genomic_DNA"/>
</dbReference>
<evidence type="ECO:0000313" key="7">
    <source>
        <dbReference type="Proteomes" id="UP000268093"/>
    </source>
</evidence>
<dbReference type="PANTHER" id="PTHR13237">
    <property type="entry name" value="SOMETHING ABOUT SILENCING PROTEIN 10-RELATED"/>
    <property type="match status" value="1"/>
</dbReference>
<dbReference type="GO" id="GO:0032040">
    <property type="term" value="C:small-subunit processome"/>
    <property type="evidence" value="ECO:0007669"/>
    <property type="project" value="TreeGrafter"/>
</dbReference>
<evidence type="ECO:0000256" key="1">
    <source>
        <dbReference type="ARBA" id="ARBA00004123"/>
    </source>
</evidence>
<dbReference type="AlphaFoldDB" id="A0A433D8D4"/>
<feature type="domain" description="Sas10 C-terminal" evidence="5">
    <location>
        <begin position="624"/>
        <end position="696"/>
    </location>
</feature>
<protein>
    <submittedName>
        <fullName evidence="6">Sas10 C-terminal domain-containing protein</fullName>
    </submittedName>
</protein>